<keyword evidence="1" id="KW-1133">Transmembrane helix</keyword>
<gene>
    <name evidence="2" type="ORF">PHPALM_15417</name>
</gene>
<sequence>LQSNALPLSYPLVKVQPEYMKISKSVESPAPIFESACLYGTLFLVSSMVYYKETRKNALERYDLSSSTADERQSLLEKYVLLIWSDVVETDCSLRSTRSTMRFKRKKKTDLPGLKKLEKELKHFCTVGSIPGFRTSKLHADSHKELTYQFALRKCKDEVVRRVKIYSNASKT</sequence>
<dbReference type="Proteomes" id="UP000237271">
    <property type="component" value="Unassembled WGS sequence"/>
</dbReference>
<organism evidence="2 3">
    <name type="scientific">Phytophthora palmivora</name>
    <dbReference type="NCBI Taxonomy" id="4796"/>
    <lineage>
        <taxon>Eukaryota</taxon>
        <taxon>Sar</taxon>
        <taxon>Stramenopiles</taxon>
        <taxon>Oomycota</taxon>
        <taxon>Peronosporomycetes</taxon>
        <taxon>Peronosporales</taxon>
        <taxon>Peronosporaceae</taxon>
        <taxon>Phytophthora</taxon>
    </lineage>
</organism>
<name>A0A2P4XS75_9STRA</name>
<dbReference type="AlphaFoldDB" id="A0A2P4XS75"/>
<keyword evidence="1" id="KW-0812">Transmembrane</keyword>
<keyword evidence="3" id="KW-1185">Reference proteome</keyword>
<feature type="transmembrane region" description="Helical" evidence="1">
    <location>
        <begin position="30"/>
        <end position="51"/>
    </location>
</feature>
<feature type="non-terminal residue" evidence="2">
    <location>
        <position position="1"/>
    </location>
</feature>
<proteinExistence type="predicted"/>
<dbReference type="OrthoDB" id="67317at2759"/>
<comment type="caution">
    <text evidence="2">The sequence shown here is derived from an EMBL/GenBank/DDBJ whole genome shotgun (WGS) entry which is preliminary data.</text>
</comment>
<protein>
    <submittedName>
        <fullName evidence="2">Uncharacterized protein</fullName>
    </submittedName>
</protein>
<keyword evidence="1" id="KW-0472">Membrane</keyword>
<dbReference type="EMBL" id="NCKW01008217">
    <property type="protein sequence ID" value="POM68425.1"/>
    <property type="molecule type" value="Genomic_DNA"/>
</dbReference>
<evidence type="ECO:0000313" key="2">
    <source>
        <dbReference type="EMBL" id="POM68425.1"/>
    </source>
</evidence>
<evidence type="ECO:0000256" key="1">
    <source>
        <dbReference type="SAM" id="Phobius"/>
    </source>
</evidence>
<evidence type="ECO:0000313" key="3">
    <source>
        <dbReference type="Proteomes" id="UP000237271"/>
    </source>
</evidence>
<reference evidence="2 3" key="1">
    <citation type="journal article" date="2017" name="Genome Biol. Evol.">
        <title>Phytophthora megakarya and P. palmivora, closely related causal agents of cacao black pod rot, underwent increases in genome sizes and gene numbers by different mechanisms.</title>
        <authorList>
            <person name="Ali S.S."/>
            <person name="Shao J."/>
            <person name="Lary D.J."/>
            <person name="Kronmiller B."/>
            <person name="Shen D."/>
            <person name="Strem M.D."/>
            <person name="Amoako-Attah I."/>
            <person name="Akrofi A.Y."/>
            <person name="Begoude B.A."/>
            <person name="Ten Hoopen G.M."/>
            <person name="Coulibaly K."/>
            <person name="Kebe B.I."/>
            <person name="Melnick R.L."/>
            <person name="Guiltinan M.J."/>
            <person name="Tyler B.M."/>
            <person name="Meinhardt L.W."/>
            <person name="Bailey B.A."/>
        </authorList>
    </citation>
    <scope>NUCLEOTIDE SEQUENCE [LARGE SCALE GENOMIC DNA]</scope>
    <source>
        <strain evidence="3">sbr112.9</strain>
    </source>
</reference>
<accession>A0A2P4XS75</accession>